<evidence type="ECO:0000313" key="3">
    <source>
        <dbReference type="Proteomes" id="UP000244173"/>
    </source>
</evidence>
<proteinExistence type="predicted"/>
<dbReference type="RefSeq" id="WP_107889996.1">
    <property type="nucleotide sequence ID" value="NZ_CP028519.1"/>
</dbReference>
<reference evidence="2 3" key="1">
    <citation type="submission" date="2018-04" db="EMBL/GenBank/DDBJ databases">
        <title>Denitrifier Microvirgula.</title>
        <authorList>
            <person name="Anderson E."/>
            <person name="Jang J."/>
            <person name="Ishii S."/>
        </authorList>
    </citation>
    <scope>NUCLEOTIDE SEQUENCE [LARGE SCALE GENOMIC DNA]</scope>
    <source>
        <strain evidence="2 3">BE2.4</strain>
    </source>
</reference>
<organism evidence="2 3">
    <name type="scientific">Microvirgula aerodenitrificans</name>
    <dbReference type="NCBI Taxonomy" id="57480"/>
    <lineage>
        <taxon>Bacteria</taxon>
        <taxon>Pseudomonadati</taxon>
        <taxon>Pseudomonadota</taxon>
        <taxon>Betaproteobacteria</taxon>
        <taxon>Neisseriales</taxon>
        <taxon>Aquaspirillaceae</taxon>
        <taxon>Microvirgula</taxon>
    </lineage>
</organism>
<feature type="compositionally biased region" description="Low complexity" evidence="1">
    <location>
        <begin position="24"/>
        <end position="33"/>
    </location>
</feature>
<dbReference type="AlphaFoldDB" id="A0A2S0PDT5"/>
<dbReference type="Proteomes" id="UP000244173">
    <property type="component" value="Chromosome"/>
</dbReference>
<dbReference type="KEGG" id="maer:DAI18_16890"/>
<sequence>MPGSEQPAYNGWSATPPIAMMAKGSGSSTTRSGISGGTLILTDGDPQSLAGLNRNVSTERDSSNTLKPIFDKDKIEAGFAIVEALQRETGTFLNNRAKEADRLEREWEKETDPERKTALDQQRRDAAKWAPGGSTANGPPC</sequence>
<dbReference type="EMBL" id="CP028519">
    <property type="protein sequence ID" value="AVY95536.1"/>
    <property type="molecule type" value="Genomic_DNA"/>
</dbReference>
<feature type="compositionally biased region" description="Basic and acidic residues" evidence="1">
    <location>
        <begin position="98"/>
        <end position="127"/>
    </location>
</feature>
<keyword evidence="3" id="KW-1185">Reference proteome</keyword>
<accession>A0A2S0PDT5</accession>
<evidence type="ECO:0000313" key="2">
    <source>
        <dbReference type="EMBL" id="AVY95536.1"/>
    </source>
</evidence>
<evidence type="ECO:0000256" key="1">
    <source>
        <dbReference type="SAM" id="MobiDB-lite"/>
    </source>
</evidence>
<protein>
    <submittedName>
        <fullName evidence="2">Uncharacterized protein</fullName>
    </submittedName>
</protein>
<dbReference type="OrthoDB" id="5666689at2"/>
<gene>
    <name evidence="2" type="ORF">DAI18_16890</name>
</gene>
<feature type="region of interest" description="Disordered" evidence="1">
    <location>
        <begin position="98"/>
        <end position="141"/>
    </location>
</feature>
<feature type="region of interest" description="Disordered" evidence="1">
    <location>
        <begin position="1"/>
        <end position="65"/>
    </location>
</feature>
<name>A0A2S0PDT5_9NEIS</name>